<dbReference type="PROSITE" id="PS51257">
    <property type="entry name" value="PROKAR_LIPOPROTEIN"/>
    <property type="match status" value="1"/>
</dbReference>
<proteinExistence type="predicted"/>
<evidence type="ECO:0000313" key="3">
    <source>
        <dbReference type="Proteomes" id="UP000318733"/>
    </source>
</evidence>
<dbReference type="AlphaFoldDB" id="A0A556MS19"/>
<dbReference type="RefSeq" id="WP_144246325.1">
    <property type="nucleotide sequence ID" value="NZ_VLPK01000001.1"/>
</dbReference>
<organism evidence="2 3">
    <name type="scientific">Mucilaginibacter corticis</name>
    <dbReference type="NCBI Taxonomy" id="2597670"/>
    <lineage>
        <taxon>Bacteria</taxon>
        <taxon>Pseudomonadati</taxon>
        <taxon>Bacteroidota</taxon>
        <taxon>Sphingobacteriia</taxon>
        <taxon>Sphingobacteriales</taxon>
        <taxon>Sphingobacteriaceae</taxon>
        <taxon>Mucilaginibacter</taxon>
    </lineage>
</organism>
<accession>A0A556MS19</accession>
<protein>
    <submittedName>
        <fullName evidence="2">Uncharacterized protein</fullName>
    </submittedName>
</protein>
<keyword evidence="1" id="KW-0732">Signal</keyword>
<comment type="caution">
    <text evidence="2">The sequence shown here is derived from an EMBL/GenBank/DDBJ whole genome shotgun (WGS) entry which is preliminary data.</text>
</comment>
<feature type="signal peptide" evidence="1">
    <location>
        <begin position="1"/>
        <end position="19"/>
    </location>
</feature>
<dbReference type="Proteomes" id="UP000318733">
    <property type="component" value="Unassembled WGS sequence"/>
</dbReference>
<gene>
    <name evidence="2" type="ORF">FO440_00760</name>
</gene>
<sequence>MKKCFKLLLALVIPGIMFAGSCKLDSPAPPPAPKADDVEITDQTVLGIVVNGPRVDNAYLTSLWKAKQTTLQLYDTSNTIISGTYVNNLFTNVTLNDRNKSVSYTGLVNSFAQPTGTYKLSVTDNVLYIELSSNPFFNSTFSTVRVTHLTPTEMTWVALDTTSTVLDGRYYHKGYQVTFTK</sequence>
<reference evidence="2 3" key="1">
    <citation type="submission" date="2019-07" db="EMBL/GenBank/DDBJ databases">
        <authorList>
            <person name="Huq M.A."/>
        </authorList>
    </citation>
    <scope>NUCLEOTIDE SEQUENCE [LARGE SCALE GENOMIC DNA]</scope>
    <source>
        <strain evidence="2 3">MAH-19</strain>
    </source>
</reference>
<evidence type="ECO:0000313" key="2">
    <source>
        <dbReference type="EMBL" id="TSJ42754.1"/>
    </source>
</evidence>
<feature type="chain" id="PRO_5021749422" evidence="1">
    <location>
        <begin position="20"/>
        <end position="181"/>
    </location>
</feature>
<evidence type="ECO:0000256" key="1">
    <source>
        <dbReference type="SAM" id="SignalP"/>
    </source>
</evidence>
<dbReference type="EMBL" id="VLPK01000001">
    <property type="protein sequence ID" value="TSJ42754.1"/>
    <property type="molecule type" value="Genomic_DNA"/>
</dbReference>
<keyword evidence="3" id="KW-1185">Reference proteome</keyword>
<name>A0A556MS19_9SPHI</name>